<evidence type="ECO:0000256" key="7">
    <source>
        <dbReference type="PIRSR" id="PIRSR000097-1"/>
    </source>
</evidence>
<reference evidence="11 12" key="1">
    <citation type="submission" date="2015-02" db="EMBL/GenBank/DDBJ databases">
        <title>Draft Genome Sequences of Two Closely-Related Aflatoxigenic Aspergillus Species Obtained from the Cote d'Ivoire.</title>
        <authorList>
            <person name="Moore G.G."/>
            <person name="Beltz S.B."/>
            <person name="Mack B.M."/>
        </authorList>
    </citation>
    <scope>NUCLEOTIDE SEQUENCE [LARGE SCALE GENOMIC DNA]</scope>
    <source>
        <strain evidence="11 12">SRRC1432</strain>
    </source>
</reference>
<comment type="function">
    <text evidence="4">Catalyzes the initial reaction in the xylose utilization pathway by reducing D-xylose into xylitol. Xylose is a major component of hemicelluloses such as xylan. Most fungi utilize D-xylose via three enzymatic reactions, xylose reductase (XR), xylitol dehydrogenase (XDH), and xylulokinase, to form xylulose 5-phosphate, which enters pentose phosphate pathway.</text>
</comment>
<dbReference type="VEuPathDB" id="FungiDB:P175DRAFT_0500433"/>
<dbReference type="PROSITE" id="PS00798">
    <property type="entry name" value="ALDOKETO_REDUCTASE_1"/>
    <property type="match status" value="1"/>
</dbReference>
<feature type="site" description="Lowers pKa of active site Tyr" evidence="9">
    <location>
        <position position="80"/>
    </location>
</feature>
<dbReference type="PANTHER" id="PTHR43827">
    <property type="entry name" value="2,5-DIKETO-D-GLUCONIC ACID REDUCTASE"/>
    <property type="match status" value="1"/>
</dbReference>
<evidence type="ECO:0000256" key="1">
    <source>
        <dbReference type="ARBA" id="ARBA00007905"/>
    </source>
</evidence>
<dbReference type="CDD" id="cd19071">
    <property type="entry name" value="AKR_AKR1-5-like"/>
    <property type="match status" value="1"/>
</dbReference>
<feature type="binding site" evidence="8">
    <location>
        <position position="113"/>
    </location>
    <ligand>
        <name>substrate</name>
    </ligand>
</feature>
<dbReference type="SUPFAM" id="SSF51430">
    <property type="entry name" value="NAD(P)-linked oxidoreductase"/>
    <property type="match status" value="1"/>
</dbReference>
<feature type="active site" description="Proton donor" evidence="7">
    <location>
        <position position="55"/>
    </location>
</feature>
<evidence type="ECO:0000256" key="4">
    <source>
        <dbReference type="ARBA" id="ARBA00025065"/>
    </source>
</evidence>
<dbReference type="Proteomes" id="UP000034947">
    <property type="component" value="Unassembled WGS sequence"/>
</dbReference>
<evidence type="ECO:0000313" key="11">
    <source>
        <dbReference type="EMBL" id="KKK16111.1"/>
    </source>
</evidence>
<accession>A0A0F8UZ78</accession>
<protein>
    <recommendedName>
        <fullName evidence="2">D-xylose reductase [NAD(P)H]</fullName>
        <ecNumber evidence="2">1.1.1.307</ecNumber>
    </recommendedName>
</protein>
<dbReference type="PROSITE" id="PS00062">
    <property type="entry name" value="ALDOKETO_REDUCTASE_2"/>
    <property type="match status" value="1"/>
</dbReference>
<comment type="caution">
    <text evidence="11">The sequence shown here is derived from an EMBL/GenBank/DDBJ whole genome shotgun (WGS) entry which is preliminary data.</text>
</comment>
<evidence type="ECO:0000256" key="6">
    <source>
        <dbReference type="ARBA" id="ARBA00049485"/>
    </source>
</evidence>
<dbReference type="InterPro" id="IPR018170">
    <property type="entry name" value="Aldo/ket_reductase_CS"/>
</dbReference>
<dbReference type="InterPro" id="IPR020471">
    <property type="entry name" value="AKR"/>
</dbReference>
<dbReference type="InterPro" id="IPR023210">
    <property type="entry name" value="NADP_OxRdtase_dom"/>
</dbReference>
<dbReference type="FunFam" id="3.20.20.100:FF:000015">
    <property type="entry name" value="Oxidoreductase, aldo/keto reductase family"/>
    <property type="match status" value="1"/>
</dbReference>
<dbReference type="PANTHER" id="PTHR43827:SF13">
    <property type="entry name" value="ALDO_KETO REDUCTASE FAMILY PROTEIN"/>
    <property type="match status" value="1"/>
</dbReference>
<evidence type="ECO:0000259" key="10">
    <source>
        <dbReference type="Pfam" id="PF00248"/>
    </source>
</evidence>
<name>A0A0F8UZ78_9EURO</name>
<gene>
    <name evidence="11" type="ORF">AOCH_001220</name>
</gene>
<dbReference type="EMBL" id="JYKN01002513">
    <property type="protein sequence ID" value="KKK16111.1"/>
    <property type="molecule type" value="Genomic_DNA"/>
</dbReference>
<dbReference type="InterPro" id="IPR036812">
    <property type="entry name" value="NAD(P)_OxRdtase_dom_sf"/>
</dbReference>
<evidence type="ECO:0000256" key="2">
    <source>
        <dbReference type="ARBA" id="ARBA00012845"/>
    </source>
</evidence>
<dbReference type="Pfam" id="PF00248">
    <property type="entry name" value="Aldo_ket_red"/>
    <property type="match status" value="1"/>
</dbReference>
<dbReference type="PIRSF" id="PIRSF000097">
    <property type="entry name" value="AKR"/>
    <property type="match status" value="1"/>
</dbReference>
<dbReference type="AlphaFoldDB" id="A0A0F8UZ78"/>
<dbReference type="EC" id="1.1.1.307" evidence="2"/>
<proteinExistence type="inferred from homology"/>
<keyword evidence="12" id="KW-1185">Reference proteome</keyword>
<dbReference type="Gene3D" id="3.20.20.100">
    <property type="entry name" value="NADP-dependent oxidoreductase domain"/>
    <property type="match status" value="1"/>
</dbReference>
<evidence type="ECO:0000256" key="5">
    <source>
        <dbReference type="ARBA" id="ARBA00047534"/>
    </source>
</evidence>
<dbReference type="GO" id="GO:0016491">
    <property type="term" value="F:oxidoreductase activity"/>
    <property type="evidence" value="ECO:0007669"/>
    <property type="project" value="UniProtKB-KW"/>
</dbReference>
<dbReference type="PROSITE" id="PS00063">
    <property type="entry name" value="ALDOKETO_REDUCTASE_3"/>
    <property type="match status" value="1"/>
</dbReference>
<evidence type="ECO:0000313" key="12">
    <source>
        <dbReference type="Proteomes" id="UP000034947"/>
    </source>
</evidence>
<evidence type="ECO:0000256" key="3">
    <source>
        <dbReference type="ARBA" id="ARBA00023002"/>
    </source>
</evidence>
<sequence length="283" mass="31850">MAAIKSLSSTYRMNSGYEIPILGYGVYLVPASRTERPTLEALRLGYRHVDSAIMYRNEKACGRAIASSGVDRAEIFFTTKIPPESMGYNATKKAIDSSLRTAEQEYFDLILIHAPYGGKQARLGSWRALVEAQKAGKTRSIGVSNYGIHHLNELEEYINSSEDGSTIDVGQYELHPWLDHSDIVQWLQQRNIVIQAYSPLAHGTRMKEPLLASLGKKYGKSPAQIMIRWGLQKGFVPLPKSVTPSRIKENSEVFDFELEEEDMKVLHTGDYSPTDWDPTVDYD</sequence>
<dbReference type="OrthoDB" id="416253at2759"/>
<organism evidence="11 12">
    <name type="scientific">Aspergillus ochraceoroseus</name>
    <dbReference type="NCBI Taxonomy" id="138278"/>
    <lineage>
        <taxon>Eukaryota</taxon>
        <taxon>Fungi</taxon>
        <taxon>Dikarya</taxon>
        <taxon>Ascomycota</taxon>
        <taxon>Pezizomycotina</taxon>
        <taxon>Eurotiomycetes</taxon>
        <taxon>Eurotiomycetidae</taxon>
        <taxon>Eurotiales</taxon>
        <taxon>Aspergillaceae</taxon>
        <taxon>Aspergillus</taxon>
        <taxon>Aspergillus subgen. Nidulantes</taxon>
    </lineage>
</organism>
<evidence type="ECO:0000256" key="9">
    <source>
        <dbReference type="PIRSR" id="PIRSR000097-3"/>
    </source>
</evidence>
<keyword evidence="3" id="KW-0560">Oxidoreductase</keyword>
<feature type="domain" description="NADP-dependent oxidoreductase" evidence="10">
    <location>
        <begin position="40"/>
        <end position="265"/>
    </location>
</feature>
<comment type="catalytic activity">
    <reaction evidence="6">
        <text>xylitol + NAD(+) = D-xylose + NADH + H(+)</text>
        <dbReference type="Rhea" id="RHEA:27441"/>
        <dbReference type="ChEBI" id="CHEBI:15378"/>
        <dbReference type="ChEBI" id="CHEBI:17151"/>
        <dbReference type="ChEBI" id="CHEBI:53455"/>
        <dbReference type="ChEBI" id="CHEBI:57540"/>
        <dbReference type="ChEBI" id="CHEBI:57945"/>
        <dbReference type="EC" id="1.1.1.307"/>
    </reaction>
</comment>
<evidence type="ECO:0000256" key="8">
    <source>
        <dbReference type="PIRSR" id="PIRSR000097-2"/>
    </source>
</evidence>
<comment type="catalytic activity">
    <reaction evidence="5">
        <text>xylitol + NADP(+) = D-xylose + NADPH + H(+)</text>
        <dbReference type="Rhea" id="RHEA:27445"/>
        <dbReference type="ChEBI" id="CHEBI:15378"/>
        <dbReference type="ChEBI" id="CHEBI:17151"/>
        <dbReference type="ChEBI" id="CHEBI:53455"/>
        <dbReference type="ChEBI" id="CHEBI:57783"/>
        <dbReference type="ChEBI" id="CHEBI:58349"/>
        <dbReference type="EC" id="1.1.1.307"/>
    </reaction>
</comment>
<dbReference type="PRINTS" id="PR00069">
    <property type="entry name" value="ALDKETRDTASE"/>
</dbReference>
<comment type="similarity">
    <text evidence="1">Belongs to the aldo/keto reductase family.</text>
</comment>